<sequence length="78" mass="9564">MAYYYNAAGQRFPLPERPLEPQSAFMGDAPDEDQLMMMFVQENEDEFVEFVSNFDRTILWDFIESLRWKWRIFKEENR</sequence>
<proteinExistence type="predicted"/>
<organism evidence="1">
    <name type="scientific">Dulem virus 33</name>
    <dbReference type="NCBI Taxonomy" id="3145751"/>
    <lineage>
        <taxon>Viruses</taxon>
        <taxon>Duplodnaviria</taxon>
        <taxon>Heunggongvirae</taxon>
        <taxon>Uroviricota</taxon>
        <taxon>Caudoviricetes</taxon>
    </lineage>
</organism>
<dbReference type="EMBL" id="PP511792">
    <property type="protein sequence ID" value="XCD07589.1"/>
    <property type="molecule type" value="Genomic_DNA"/>
</dbReference>
<name>A0AAU8B5S2_9CAUD</name>
<protein>
    <submittedName>
        <fullName evidence="1">Uncharacterized protein</fullName>
    </submittedName>
</protein>
<reference evidence="1" key="1">
    <citation type="submission" date="2024-03" db="EMBL/GenBank/DDBJ databases">
        <title>Diverse circular DNA viruses in blood, oral, and fecal samples of captive lemurs.</title>
        <authorList>
            <person name="Paietta E.N."/>
            <person name="Kraberger S."/>
            <person name="Lund M.C."/>
            <person name="Custer J.M."/>
            <person name="Vargas K.M."/>
            <person name="Ehmke E.E."/>
            <person name="Yoder A.D."/>
            <person name="Varsani A."/>
        </authorList>
    </citation>
    <scope>NUCLEOTIDE SEQUENCE</scope>
    <source>
        <strain evidence="1">Duke_28FS_2</strain>
    </source>
</reference>
<evidence type="ECO:0000313" key="1">
    <source>
        <dbReference type="EMBL" id="XCD07589.1"/>
    </source>
</evidence>
<accession>A0AAU8B5S2</accession>